<evidence type="ECO:0000313" key="2">
    <source>
        <dbReference type="EMBL" id="MEC4720703.1"/>
    </source>
</evidence>
<organism evidence="2 3">
    <name type="scientific">Noviherbaspirillum album</name>
    <dbReference type="NCBI Taxonomy" id="3080276"/>
    <lineage>
        <taxon>Bacteria</taxon>
        <taxon>Pseudomonadati</taxon>
        <taxon>Pseudomonadota</taxon>
        <taxon>Betaproteobacteria</taxon>
        <taxon>Burkholderiales</taxon>
        <taxon>Oxalobacteraceae</taxon>
        <taxon>Noviherbaspirillum</taxon>
    </lineage>
</organism>
<feature type="transmembrane region" description="Helical" evidence="1">
    <location>
        <begin position="29"/>
        <end position="47"/>
    </location>
</feature>
<comment type="caution">
    <text evidence="2">The sequence shown here is derived from an EMBL/GenBank/DDBJ whole genome shotgun (WGS) entry which is preliminary data.</text>
</comment>
<evidence type="ECO:0000313" key="3">
    <source>
        <dbReference type="Proteomes" id="UP001352263"/>
    </source>
</evidence>
<dbReference type="RefSeq" id="WP_326507419.1">
    <property type="nucleotide sequence ID" value="NZ_JAWIIV010000013.1"/>
</dbReference>
<sequence length="65" mass="7400">MSNALVIYIVLCLVVGFLGRKSRLGMMRSILMSFLLTPLIMFVYLLLFASMDNEARSVVERSRGR</sequence>
<keyword evidence="3" id="KW-1185">Reference proteome</keyword>
<proteinExistence type="predicted"/>
<protein>
    <recommendedName>
        <fullName evidence="4">Transmembrane protein</fullName>
    </recommendedName>
</protein>
<evidence type="ECO:0000256" key="1">
    <source>
        <dbReference type="SAM" id="Phobius"/>
    </source>
</evidence>
<reference evidence="2 3" key="1">
    <citation type="submission" date="2023-10" db="EMBL/GenBank/DDBJ databases">
        <title>Noviherbaspirillum sp. CPCC 100848 genome assembly.</title>
        <authorList>
            <person name="Li X.Y."/>
            <person name="Fang X.M."/>
        </authorList>
    </citation>
    <scope>NUCLEOTIDE SEQUENCE [LARGE SCALE GENOMIC DNA]</scope>
    <source>
        <strain evidence="2 3">CPCC 100848</strain>
    </source>
</reference>
<evidence type="ECO:0008006" key="4">
    <source>
        <dbReference type="Google" id="ProtNLM"/>
    </source>
</evidence>
<gene>
    <name evidence="2" type="ORF">RY831_16185</name>
</gene>
<dbReference type="EMBL" id="JAWIIV010000013">
    <property type="protein sequence ID" value="MEC4720703.1"/>
    <property type="molecule type" value="Genomic_DNA"/>
</dbReference>
<keyword evidence="1" id="KW-0472">Membrane</keyword>
<accession>A0ABU6JAZ1</accession>
<keyword evidence="1" id="KW-1133">Transmembrane helix</keyword>
<name>A0ABU6JAZ1_9BURK</name>
<dbReference type="Proteomes" id="UP001352263">
    <property type="component" value="Unassembled WGS sequence"/>
</dbReference>
<keyword evidence="1" id="KW-0812">Transmembrane</keyword>